<dbReference type="SUPFAM" id="SSF56601">
    <property type="entry name" value="beta-lactamase/transpeptidase-like"/>
    <property type="match status" value="1"/>
</dbReference>
<keyword evidence="2" id="KW-0472">Membrane</keyword>
<feature type="domain" description="Beta-lactamase-related" evidence="3">
    <location>
        <begin position="50"/>
        <end position="383"/>
    </location>
</feature>
<feature type="region of interest" description="Disordered" evidence="1">
    <location>
        <begin position="395"/>
        <end position="422"/>
    </location>
</feature>
<dbReference type="Gene3D" id="3.40.710.10">
    <property type="entry name" value="DD-peptidase/beta-lactamase superfamily"/>
    <property type="match status" value="1"/>
</dbReference>
<keyword evidence="5" id="KW-1185">Reference proteome</keyword>
<protein>
    <recommendedName>
        <fullName evidence="3">Beta-lactamase-related domain-containing protein</fullName>
    </recommendedName>
</protein>
<dbReference type="Pfam" id="PF00144">
    <property type="entry name" value="Beta-lactamase"/>
    <property type="match status" value="1"/>
</dbReference>
<dbReference type="InterPro" id="IPR012338">
    <property type="entry name" value="Beta-lactam/transpept-like"/>
</dbReference>
<evidence type="ECO:0000256" key="2">
    <source>
        <dbReference type="SAM" id="Phobius"/>
    </source>
</evidence>
<reference evidence="5" key="1">
    <citation type="journal article" date="2019" name="Int. J. Syst. Evol. Microbiol.">
        <title>The Global Catalogue of Microorganisms (GCM) 10K type strain sequencing project: providing services to taxonomists for standard genome sequencing and annotation.</title>
        <authorList>
            <consortium name="The Broad Institute Genomics Platform"/>
            <consortium name="The Broad Institute Genome Sequencing Center for Infectious Disease"/>
            <person name="Wu L."/>
            <person name="Ma J."/>
        </authorList>
    </citation>
    <scope>NUCLEOTIDE SEQUENCE [LARGE SCALE GENOMIC DNA]</scope>
    <source>
        <strain evidence="5">JCM 15478</strain>
    </source>
</reference>
<feature type="transmembrane region" description="Helical" evidence="2">
    <location>
        <begin position="511"/>
        <end position="535"/>
    </location>
</feature>
<feature type="region of interest" description="Disordered" evidence="1">
    <location>
        <begin position="437"/>
        <end position="457"/>
    </location>
</feature>
<feature type="region of interest" description="Disordered" evidence="1">
    <location>
        <begin position="170"/>
        <end position="195"/>
    </location>
</feature>
<feature type="compositionally biased region" description="Basic and acidic residues" evidence="1">
    <location>
        <begin position="411"/>
        <end position="422"/>
    </location>
</feature>
<evidence type="ECO:0000313" key="4">
    <source>
        <dbReference type="EMBL" id="GAA2084365.1"/>
    </source>
</evidence>
<gene>
    <name evidence="4" type="ORF">GCM10009801_45470</name>
</gene>
<feature type="transmembrane region" description="Helical" evidence="2">
    <location>
        <begin position="590"/>
        <end position="614"/>
    </location>
</feature>
<dbReference type="InterPro" id="IPR001466">
    <property type="entry name" value="Beta-lactam-related"/>
</dbReference>
<comment type="caution">
    <text evidence="4">The sequence shown here is derived from an EMBL/GenBank/DDBJ whole genome shotgun (WGS) entry which is preliminary data.</text>
</comment>
<dbReference type="PANTHER" id="PTHR46825:SF9">
    <property type="entry name" value="BETA-LACTAMASE-RELATED DOMAIN-CONTAINING PROTEIN"/>
    <property type="match status" value="1"/>
</dbReference>
<keyword evidence="2" id="KW-1133">Transmembrane helix</keyword>
<name>A0ABP5HQS8_9ACTN</name>
<feature type="transmembrane region" description="Helical" evidence="2">
    <location>
        <begin position="626"/>
        <end position="646"/>
    </location>
</feature>
<evidence type="ECO:0000313" key="5">
    <source>
        <dbReference type="Proteomes" id="UP001500016"/>
    </source>
</evidence>
<dbReference type="InterPro" id="IPR050491">
    <property type="entry name" value="AmpC-like"/>
</dbReference>
<feature type="transmembrane region" description="Helical" evidence="2">
    <location>
        <begin position="547"/>
        <end position="570"/>
    </location>
</feature>
<dbReference type="Proteomes" id="UP001500016">
    <property type="component" value="Unassembled WGS sequence"/>
</dbReference>
<dbReference type="RefSeq" id="WP_344531051.1">
    <property type="nucleotide sequence ID" value="NZ_BAAAPE010000012.1"/>
</dbReference>
<dbReference type="PANTHER" id="PTHR46825">
    <property type="entry name" value="D-ALANYL-D-ALANINE-CARBOXYPEPTIDASE/ENDOPEPTIDASE AMPH"/>
    <property type="match status" value="1"/>
</dbReference>
<accession>A0ABP5HQS8</accession>
<feature type="region of interest" description="Disordered" evidence="1">
    <location>
        <begin position="251"/>
        <end position="274"/>
    </location>
</feature>
<sequence length="647" mass="68757">MDRHARKRLWVRLLGLPALVAVLFGTGVPGTAYGAEREGDAREPSLGETVDRTVRRQLDAYRIPGAAVVVVSGGRQVYAKGYGVADADGGKRVSPDRTGFFMGSDAKVFTAMAVLRLAESGKLHLRADVNRYLDDVEIEDTYPGRPVTARHLLTHTAGFDNAIVGRAADGPVKDPGELGESLAAHQPRRVRPPGRVASYDNYGVALAGHLVEEVSGEPFARYVERHVLRPLGMRDTSFAQPLPARLARDVARGHRPSGGGDGQTTARGQYGAWSPTGAGAVTTAADMGRLMRAQLARKGALEERSYRAMQKRQFGNDARLPGMGYILEERRRGGHRMLVKDGDMPGFHDNMALLPDRGAGVYVAYNGDGEDGRAALAGQEVAERVADRLYGKPRPVSAKKADGDDAGAYEGEYRSTRTSRSDLTRAADLTGAVTVSAGDDGTLTTEGPLSRDPDVTERHWVPVGDGEFREKGGDGQDLLGFRDGRLTVSSDPSVAYERAPWYEAPSLHRGVLLGGLAALVLSALGWGVAALVRAARGLPAPPPGARVARGLVWCVLGLVGAAVACFLKLVSDPNVMNEAVFLGDSALMGAVPVLLRIAMGVAGCVVVCAVLSWWRGWWGVAARIHYAAVAVAAALVLGVAASYHLAW</sequence>
<organism evidence="4 5">
    <name type="scientific">Streptomyces albiaxialis</name>
    <dbReference type="NCBI Taxonomy" id="329523"/>
    <lineage>
        <taxon>Bacteria</taxon>
        <taxon>Bacillati</taxon>
        <taxon>Actinomycetota</taxon>
        <taxon>Actinomycetes</taxon>
        <taxon>Kitasatosporales</taxon>
        <taxon>Streptomycetaceae</taxon>
        <taxon>Streptomyces</taxon>
    </lineage>
</organism>
<evidence type="ECO:0000256" key="1">
    <source>
        <dbReference type="SAM" id="MobiDB-lite"/>
    </source>
</evidence>
<evidence type="ECO:0000259" key="3">
    <source>
        <dbReference type="Pfam" id="PF00144"/>
    </source>
</evidence>
<proteinExistence type="predicted"/>
<dbReference type="EMBL" id="BAAAPE010000012">
    <property type="protein sequence ID" value="GAA2084365.1"/>
    <property type="molecule type" value="Genomic_DNA"/>
</dbReference>
<keyword evidence="2" id="KW-0812">Transmembrane</keyword>